<dbReference type="SUPFAM" id="SSF110849">
    <property type="entry name" value="ParB/Sulfiredoxin"/>
    <property type="match status" value="1"/>
</dbReference>
<dbReference type="HOGENOM" id="CLU_023853_4_1_3"/>
<evidence type="ECO:0000259" key="4">
    <source>
        <dbReference type="SMART" id="SM00470"/>
    </source>
</evidence>
<evidence type="ECO:0000256" key="1">
    <source>
        <dbReference type="ARBA" id="ARBA00006295"/>
    </source>
</evidence>
<gene>
    <name evidence="5" type="ordered locus">Sta7437_4797</name>
</gene>
<dbReference type="OrthoDB" id="9802051at2"/>
<keyword evidence="5" id="KW-0614">Plasmid</keyword>
<dbReference type="GO" id="GO:0003677">
    <property type="term" value="F:DNA binding"/>
    <property type="evidence" value="ECO:0007669"/>
    <property type="project" value="UniProtKB-KW"/>
</dbReference>
<dbReference type="Gene3D" id="1.10.10.2830">
    <property type="match status" value="1"/>
</dbReference>
<organism evidence="5 6">
    <name type="scientific">Stanieria cyanosphaera (strain ATCC 29371 / PCC 7437)</name>
    <dbReference type="NCBI Taxonomy" id="111780"/>
    <lineage>
        <taxon>Bacteria</taxon>
        <taxon>Bacillati</taxon>
        <taxon>Cyanobacteriota</taxon>
        <taxon>Cyanophyceae</taxon>
        <taxon>Pleurocapsales</taxon>
        <taxon>Dermocarpellaceae</taxon>
        <taxon>Stanieria</taxon>
    </lineage>
</organism>
<dbReference type="SUPFAM" id="SSF109709">
    <property type="entry name" value="KorB DNA-binding domain-like"/>
    <property type="match status" value="1"/>
</dbReference>
<dbReference type="Pfam" id="PF02195">
    <property type="entry name" value="ParB_N"/>
    <property type="match status" value="1"/>
</dbReference>
<dbReference type="CDD" id="cd16393">
    <property type="entry name" value="SPO0J_N"/>
    <property type="match status" value="1"/>
</dbReference>
<accession>K9Y076</accession>
<dbReference type="PANTHER" id="PTHR33375:SF7">
    <property type="entry name" value="CHROMOSOME 2-PARTITIONING PROTEIN PARB-RELATED"/>
    <property type="match status" value="1"/>
</dbReference>
<proteinExistence type="inferred from homology"/>
<keyword evidence="2" id="KW-0238">DNA-binding</keyword>
<name>K9Y076_STAC7</name>
<dbReference type="RefSeq" id="WP_015195613.1">
    <property type="nucleotide sequence ID" value="NC_019749.1"/>
</dbReference>
<geneLocation type="plasmid" evidence="5 6">
    <name>pSTA7437.02</name>
</geneLocation>
<feature type="domain" description="ParB-like N-terminal" evidence="4">
    <location>
        <begin position="22"/>
        <end position="113"/>
    </location>
</feature>
<dbReference type="GO" id="GO:0005694">
    <property type="term" value="C:chromosome"/>
    <property type="evidence" value="ECO:0007669"/>
    <property type="project" value="TreeGrafter"/>
</dbReference>
<dbReference type="AlphaFoldDB" id="K9Y076"/>
<keyword evidence="6" id="KW-1185">Reference proteome</keyword>
<dbReference type="NCBIfam" id="TIGR00180">
    <property type="entry name" value="parB_part"/>
    <property type="match status" value="1"/>
</dbReference>
<sequence length="376" mass="42350">MARTRKSVEDFIFKGEKNGAVQIVFLTDLKLPALQPRQYFDEAKLQELAQTIKNHGVLEPLLVRSLPRQNQYELVAGGRRYRAAALAGLTEVPVIVLELSDEQALEIAIVENLQREDLNPVEETEGILHLLAQRLKTTVTEVSPLLHQIQKQLRGRAANNVIGSEIIEQIQAIFESLGLMELDSFIGNRLPLLNLPEDVLEALRSGQIEYTKAKAIATLKDEELRKELLSDAITNSLSLSQIKEKVNALKPVKQKEELQNRFDVTYKIAKKSKQLWQDPKKRKKLESLLSQLEQLIESEAKSEVSKTKDESTSETSTEESKEETGLTDGQLAELLGVSNLLISDYRVKGQKPRGQVLAKALTEQWEVKGEVWVQKS</sequence>
<dbReference type="Proteomes" id="UP000010473">
    <property type="component" value="Plasmid pSTA7437.02"/>
</dbReference>
<dbReference type="InterPro" id="IPR041468">
    <property type="entry name" value="HTH_ParB/Spo0J"/>
</dbReference>
<dbReference type="InterPro" id="IPR050336">
    <property type="entry name" value="Chromosome_partition/occlusion"/>
</dbReference>
<dbReference type="SMART" id="SM00470">
    <property type="entry name" value="ParB"/>
    <property type="match status" value="1"/>
</dbReference>
<dbReference type="InterPro" id="IPR003115">
    <property type="entry name" value="ParB_N"/>
</dbReference>
<evidence type="ECO:0000313" key="6">
    <source>
        <dbReference type="Proteomes" id="UP000010473"/>
    </source>
</evidence>
<dbReference type="Pfam" id="PF17762">
    <property type="entry name" value="HTH_ParB"/>
    <property type="match status" value="1"/>
</dbReference>
<dbReference type="Gene3D" id="3.90.1530.30">
    <property type="match status" value="1"/>
</dbReference>
<protein>
    <submittedName>
        <fullName evidence="5">ParB-like partition protein</fullName>
    </submittedName>
</protein>
<feature type="region of interest" description="Disordered" evidence="3">
    <location>
        <begin position="300"/>
        <end position="329"/>
    </location>
</feature>
<evidence type="ECO:0000256" key="2">
    <source>
        <dbReference type="ARBA" id="ARBA00023125"/>
    </source>
</evidence>
<dbReference type="KEGG" id="scs:Sta7437_4797"/>
<dbReference type="EMBL" id="CP003655">
    <property type="protein sequence ID" value="AFZ38235.1"/>
    <property type="molecule type" value="Genomic_DNA"/>
</dbReference>
<dbReference type="GO" id="GO:0007059">
    <property type="term" value="P:chromosome segregation"/>
    <property type="evidence" value="ECO:0007669"/>
    <property type="project" value="TreeGrafter"/>
</dbReference>
<feature type="compositionally biased region" description="Basic and acidic residues" evidence="3">
    <location>
        <begin position="300"/>
        <end position="311"/>
    </location>
</feature>
<evidence type="ECO:0000313" key="5">
    <source>
        <dbReference type="EMBL" id="AFZ38235.1"/>
    </source>
</evidence>
<dbReference type="PANTHER" id="PTHR33375">
    <property type="entry name" value="CHROMOSOME-PARTITIONING PROTEIN PARB-RELATED"/>
    <property type="match status" value="1"/>
</dbReference>
<evidence type="ECO:0000256" key="3">
    <source>
        <dbReference type="SAM" id="MobiDB-lite"/>
    </source>
</evidence>
<dbReference type="InterPro" id="IPR036086">
    <property type="entry name" value="ParB/Sulfiredoxin_sf"/>
</dbReference>
<comment type="similarity">
    <text evidence="1">Belongs to the ParB family.</text>
</comment>
<reference evidence="6" key="1">
    <citation type="journal article" date="2013" name="Proc. Natl. Acad. Sci. U.S.A.">
        <title>Improving the coverage of the cyanobacterial phylum using diversity-driven genome sequencing.</title>
        <authorList>
            <person name="Shih P.M."/>
            <person name="Wu D."/>
            <person name="Latifi A."/>
            <person name="Axen S.D."/>
            <person name="Fewer D.P."/>
            <person name="Talla E."/>
            <person name="Calteau A."/>
            <person name="Cai F."/>
            <person name="Tandeau de Marsac N."/>
            <person name="Rippka R."/>
            <person name="Herdman M."/>
            <person name="Sivonen K."/>
            <person name="Coursin T."/>
            <person name="Laurent T."/>
            <person name="Goodwin L."/>
            <person name="Nolan M."/>
            <person name="Davenport K.W."/>
            <person name="Han C.S."/>
            <person name="Rubin E.M."/>
            <person name="Eisen J.A."/>
            <person name="Woyke T."/>
            <person name="Gugger M."/>
            <person name="Kerfeld C.A."/>
        </authorList>
    </citation>
    <scope>NUCLEOTIDE SEQUENCE [LARGE SCALE GENOMIC DNA]</scope>
    <source>
        <strain evidence="6">ATCC 29371 / PCC 7437</strain>
        <plasmid evidence="6">Plasmid pSTA7437.02</plasmid>
    </source>
</reference>
<dbReference type="InterPro" id="IPR004437">
    <property type="entry name" value="ParB/RepB/Spo0J"/>
</dbReference>
<dbReference type="FunFam" id="3.90.1530.30:FF:000001">
    <property type="entry name" value="Chromosome partitioning protein ParB"/>
    <property type="match status" value="1"/>
</dbReference>
<dbReference type="PATRIC" id="fig|111780.3.peg.4955"/>